<dbReference type="Proteomes" id="UP000887566">
    <property type="component" value="Unplaced"/>
</dbReference>
<name>A0A914X7H4_9BILA</name>
<dbReference type="GO" id="GO:0005230">
    <property type="term" value="F:extracellular ligand-gated monoatomic ion channel activity"/>
    <property type="evidence" value="ECO:0007669"/>
    <property type="project" value="InterPro"/>
</dbReference>
<keyword evidence="1" id="KW-1133">Transmembrane helix</keyword>
<dbReference type="InterPro" id="IPR036734">
    <property type="entry name" value="Neur_chan_lig-bd_sf"/>
</dbReference>
<reference evidence="4" key="1">
    <citation type="submission" date="2022-11" db="UniProtKB">
        <authorList>
            <consortium name="WormBaseParasite"/>
        </authorList>
    </citation>
    <scope>IDENTIFICATION</scope>
</reference>
<evidence type="ECO:0000256" key="1">
    <source>
        <dbReference type="SAM" id="Phobius"/>
    </source>
</evidence>
<dbReference type="Pfam" id="PF02931">
    <property type="entry name" value="Neur_chan_LBD"/>
    <property type="match status" value="1"/>
</dbReference>
<dbReference type="WBParaSite" id="PSAMB.scaffold6854size8687.g29218.t1">
    <property type="protein sequence ID" value="PSAMB.scaffold6854size8687.g29218.t1"/>
    <property type="gene ID" value="PSAMB.scaffold6854size8687.g29218"/>
</dbReference>
<evidence type="ECO:0000313" key="4">
    <source>
        <dbReference type="WBParaSite" id="PSAMB.scaffold6854size8687.g29218.t1"/>
    </source>
</evidence>
<proteinExistence type="predicted"/>
<feature type="transmembrane region" description="Helical" evidence="1">
    <location>
        <begin position="15"/>
        <end position="33"/>
    </location>
</feature>
<dbReference type="GO" id="GO:0016020">
    <property type="term" value="C:membrane"/>
    <property type="evidence" value="ECO:0007669"/>
    <property type="project" value="InterPro"/>
</dbReference>
<accession>A0A914X7H4</accession>
<feature type="transmembrane region" description="Helical" evidence="1">
    <location>
        <begin position="45"/>
        <end position="64"/>
    </location>
</feature>
<keyword evidence="1" id="KW-0812">Transmembrane</keyword>
<feature type="domain" description="Neurotransmitter-gated ion-channel ligand-binding" evidence="2">
    <location>
        <begin position="86"/>
        <end position="196"/>
    </location>
</feature>
<sequence>MYTTKPKKTLANNSSPLFAFFAFPPLGLVRSLEVAARPKIKQKRFTLNMFVFYLAALVLATSLADESVNATEASDDGFFNNVDMANLLLDYNADWGPNKTVTVTLSTYVIHASWSNQKLKATLYFRQRWRDHRLAFVGSKDIQISSRFEIWEPDTFLTTSLKTSKSGDRFRRLSPDGTVFKSVKMTATVPCPTTVEHLWANDGVVSSAVFLDPSV</sequence>
<keyword evidence="3" id="KW-1185">Reference proteome</keyword>
<organism evidence="3 4">
    <name type="scientific">Plectus sambesii</name>
    <dbReference type="NCBI Taxonomy" id="2011161"/>
    <lineage>
        <taxon>Eukaryota</taxon>
        <taxon>Metazoa</taxon>
        <taxon>Ecdysozoa</taxon>
        <taxon>Nematoda</taxon>
        <taxon>Chromadorea</taxon>
        <taxon>Plectida</taxon>
        <taxon>Plectina</taxon>
        <taxon>Plectoidea</taxon>
        <taxon>Plectidae</taxon>
        <taxon>Plectus</taxon>
    </lineage>
</organism>
<evidence type="ECO:0000313" key="3">
    <source>
        <dbReference type="Proteomes" id="UP000887566"/>
    </source>
</evidence>
<dbReference type="SUPFAM" id="SSF63712">
    <property type="entry name" value="Nicotinic receptor ligand binding domain-like"/>
    <property type="match status" value="1"/>
</dbReference>
<keyword evidence="1" id="KW-0472">Membrane</keyword>
<evidence type="ECO:0000259" key="2">
    <source>
        <dbReference type="Pfam" id="PF02931"/>
    </source>
</evidence>
<dbReference type="AlphaFoldDB" id="A0A914X7H4"/>
<dbReference type="Gene3D" id="2.70.170.10">
    <property type="entry name" value="Neurotransmitter-gated ion-channel ligand-binding domain"/>
    <property type="match status" value="1"/>
</dbReference>
<dbReference type="InterPro" id="IPR006202">
    <property type="entry name" value="Neur_chan_lig-bd"/>
</dbReference>
<protein>
    <submittedName>
        <fullName evidence="4">Neurotransmitter-gated ion-channel ligand-binding domain-containing protein</fullName>
    </submittedName>
</protein>